<protein>
    <submittedName>
        <fullName evidence="2">Uncharacterized protein</fullName>
    </submittedName>
</protein>
<evidence type="ECO:0000313" key="2">
    <source>
        <dbReference type="EMBL" id="KIK85357.1"/>
    </source>
</evidence>
<dbReference type="AlphaFoldDB" id="A0A0D0CQN3"/>
<dbReference type="HOGENOM" id="CLU_2027474_0_0_1"/>
<dbReference type="InParanoid" id="A0A0D0CQN3"/>
<name>A0A0D0CQN3_9AGAM</name>
<sequence>MDTAIPEVNHPAPAFAKMTVHFARLKEFKYEIPNGVQVMIILAKLLQYMNVVAHLLNINSDNITIQSIERMATMRKDQDPQFSQQQQQQQQQPQKAGSSLLSNKKKKRRGKHSAEGQARQDS</sequence>
<accession>A0A0D0CQN3</accession>
<keyword evidence="3" id="KW-1185">Reference proteome</keyword>
<reference evidence="2 3" key="1">
    <citation type="submission" date="2014-04" db="EMBL/GenBank/DDBJ databases">
        <authorList>
            <consortium name="DOE Joint Genome Institute"/>
            <person name="Kuo A."/>
            <person name="Kohler A."/>
            <person name="Jargeat P."/>
            <person name="Nagy L.G."/>
            <person name="Floudas D."/>
            <person name="Copeland A."/>
            <person name="Barry K.W."/>
            <person name="Cichocki N."/>
            <person name="Veneault-Fourrey C."/>
            <person name="LaButti K."/>
            <person name="Lindquist E.A."/>
            <person name="Lipzen A."/>
            <person name="Lundell T."/>
            <person name="Morin E."/>
            <person name="Murat C."/>
            <person name="Sun H."/>
            <person name="Tunlid A."/>
            <person name="Henrissat B."/>
            <person name="Grigoriev I.V."/>
            <person name="Hibbett D.S."/>
            <person name="Martin F."/>
            <person name="Nordberg H.P."/>
            <person name="Cantor M.N."/>
            <person name="Hua S.X."/>
        </authorList>
    </citation>
    <scope>NUCLEOTIDE SEQUENCE [LARGE SCALE GENOMIC DNA]</scope>
    <source>
        <strain evidence="2 3">Ve08.2h10</strain>
    </source>
</reference>
<feature type="compositionally biased region" description="Low complexity" evidence="1">
    <location>
        <begin position="80"/>
        <end position="102"/>
    </location>
</feature>
<dbReference type="STRING" id="930991.A0A0D0CQN3"/>
<organism evidence="2 3">
    <name type="scientific">Paxillus rubicundulus Ve08.2h10</name>
    <dbReference type="NCBI Taxonomy" id="930991"/>
    <lineage>
        <taxon>Eukaryota</taxon>
        <taxon>Fungi</taxon>
        <taxon>Dikarya</taxon>
        <taxon>Basidiomycota</taxon>
        <taxon>Agaricomycotina</taxon>
        <taxon>Agaricomycetes</taxon>
        <taxon>Agaricomycetidae</taxon>
        <taxon>Boletales</taxon>
        <taxon>Paxilineae</taxon>
        <taxon>Paxillaceae</taxon>
        <taxon>Paxillus</taxon>
    </lineage>
</organism>
<feature type="compositionally biased region" description="Basic and acidic residues" evidence="1">
    <location>
        <begin position="112"/>
        <end position="122"/>
    </location>
</feature>
<evidence type="ECO:0000313" key="3">
    <source>
        <dbReference type="Proteomes" id="UP000054538"/>
    </source>
</evidence>
<reference evidence="3" key="2">
    <citation type="submission" date="2015-01" db="EMBL/GenBank/DDBJ databases">
        <title>Evolutionary Origins and Diversification of the Mycorrhizal Mutualists.</title>
        <authorList>
            <consortium name="DOE Joint Genome Institute"/>
            <consortium name="Mycorrhizal Genomics Consortium"/>
            <person name="Kohler A."/>
            <person name="Kuo A."/>
            <person name="Nagy L.G."/>
            <person name="Floudas D."/>
            <person name="Copeland A."/>
            <person name="Barry K.W."/>
            <person name="Cichocki N."/>
            <person name="Veneault-Fourrey C."/>
            <person name="LaButti K."/>
            <person name="Lindquist E.A."/>
            <person name="Lipzen A."/>
            <person name="Lundell T."/>
            <person name="Morin E."/>
            <person name="Murat C."/>
            <person name="Riley R."/>
            <person name="Ohm R."/>
            <person name="Sun H."/>
            <person name="Tunlid A."/>
            <person name="Henrissat B."/>
            <person name="Grigoriev I.V."/>
            <person name="Hibbett D.S."/>
            <person name="Martin F."/>
        </authorList>
    </citation>
    <scope>NUCLEOTIDE SEQUENCE [LARGE SCALE GENOMIC DNA]</scope>
    <source>
        <strain evidence="3">Ve08.2h10</strain>
    </source>
</reference>
<dbReference type="EMBL" id="KN825567">
    <property type="protein sequence ID" value="KIK85357.1"/>
    <property type="molecule type" value="Genomic_DNA"/>
</dbReference>
<proteinExistence type="predicted"/>
<dbReference type="OrthoDB" id="2668145at2759"/>
<gene>
    <name evidence="2" type="ORF">PAXRUDRAFT_14523</name>
</gene>
<evidence type="ECO:0000256" key="1">
    <source>
        <dbReference type="SAM" id="MobiDB-lite"/>
    </source>
</evidence>
<feature type="region of interest" description="Disordered" evidence="1">
    <location>
        <begin position="74"/>
        <end position="122"/>
    </location>
</feature>
<dbReference type="Proteomes" id="UP000054538">
    <property type="component" value="Unassembled WGS sequence"/>
</dbReference>